<dbReference type="Gene3D" id="3.30.70.330">
    <property type="match status" value="1"/>
</dbReference>
<dbReference type="PANTHER" id="PTHR18806:SF4">
    <property type="entry name" value="RNA-BINDING PROTEIN 25"/>
    <property type="match status" value="1"/>
</dbReference>
<dbReference type="RefSeq" id="XP_018738966.1">
    <property type="nucleotide sequence ID" value="XM_018885487.1"/>
</dbReference>
<organism evidence="2 3">
    <name type="scientific">Malassezia sympodialis (strain ATCC 42132)</name>
    <name type="common">Atopic eczema-associated yeast</name>
    <dbReference type="NCBI Taxonomy" id="1230383"/>
    <lineage>
        <taxon>Eukaryota</taxon>
        <taxon>Fungi</taxon>
        <taxon>Dikarya</taxon>
        <taxon>Basidiomycota</taxon>
        <taxon>Ustilaginomycotina</taxon>
        <taxon>Malasseziomycetes</taxon>
        <taxon>Malasseziales</taxon>
        <taxon>Malasseziaceae</taxon>
        <taxon>Malassezia</taxon>
    </lineage>
</organism>
<feature type="region of interest" description="Disordered" evidence="1">
    <location>
        <begin position="300"/>
        <end position="321"/>
    </location>
</feature>
<dbReference type="SUPFAM" id="SSF54928">
    <property type="entry name" value="RNA-binding domain, RBD"/>
    <property type="match status" value="1"/>
</dbReference>
<dbReference type="SMART" id="SM00360">
    <property type="entry name" value="RRM"/>
    <property type="match status" value="1"/>
</dbReference>
<dbReference type="Pfam" id="PF00076">
    <property type="entry name" value="RRM_1"/>
    <property type="match status" value="1"/>
</dbReference>
<dbReference type="AlphaFoldDB" id="M5E5E0"/>
<sequence length="456" mass="50089">MSDAAASTLFVGSISPGVSDRWLVQLFQACGGYRSFKRVSKAFGFADFSTLRDALRVLSVLHDLELPSMGSQRGEPRKKLIVRADEKTSAFLGEFAKTMVRTDADALEDAAARSRVDYVVQAMATPNADTGDEPERYEIPSHLKDLQEEEIPEERRSDVISEIEKFRLGAVARDAAARRRELELERKRAAALAAQQVRDTPSPRVAETPATPDTDPEAADEAAEAARRAEEDEANARAMRAAENAYAPRERDRLARWAARQPATDHTAAHAAWAHLDEATELASEPFWTDRRRWLAARAPERTREEAADEADRAAAAEQRADAERQADEFLAQLAPPGLRPSGEPLKLHVHRHEDAHPLAHMDAAHVEGLSREAVWALAPAWDSLDVAAFRPLLDRGIADSFGEPVPDLVDAAMEQLHAHAAAPDVAEVLEPVLDEDAAALVDTLWRALLVGRPPP</sequence>
<feature type="region of interest" description="Disordered" evidence="1">
    <location>
        <begin position="193"/>
        <end position="229"/>
    </location>
</feature>
<dbReference type="OrthoDB" id="6275295at2759"/>
<dbReference type="VEuPathDB" id="FungiDB:MSYG_1281"/>
<evidence type="ECO:0000256" key="1">
    <source>
        <dbReference type="SAM" id="MobiDB-lite"/>
    </source>
</evidence>
<dbReference type="InterPro" id="IPR034268">
    <property type="entry name" value="RBM25_RRM"/>
</dbReference>
<dbReference type="InterPro" id="IPR035979">
    <property type="entry name" value="RBD_domain_sf"/>
</dbReference>
<dbReference type="HOGENOM" id="CLU_600028_0_0_1"/>
<feature type="compositionally biased region" description="Acidic residues" evidence="1">
    <location>
        <begin position="214"/>
        <end position="223"/>
    </location>
</feature>
<name>M5E5E0_MALS4</name>
<dbReference type="KEGG" id="msym:MSY001_0326"/>
<reference evidence="3" key="1">
    <citation type="journal article" date="2017" name="Nucleic Acids Res.">
        <title>Proteogenomics produces comprehensive and highly accurate protein-coding gene annotation in a complete genome assembly of Malassezia sympodialis.</title>
        <authorList>
            <person name="Zhu Y."/>
            <person name="Engstroem P.G."/>
            <person name="Tellgren-Roth C."/>
            <person name="Baudo C.D."/>
            <person name="Kennell J.C."/>
            <person name="Sun S."/>
            <person name="Billmyre R.B."/>
            <person name="Schroeder M.S."/>
            <person name="Andersson A."/>
            <person name="Holm T."/>
            <person name="Sigurgeirsson B."/>
            <person name="Wu G."/>
            <person name="Sankaranarayanan S.R."/>
            <person name="Siddharthan R."/>
            <person name="Sanyal K."/>
            <person name="Lundeberg J."/>
            <person name="Nystedt B."/>
            <person name="Boekhout T."/>
            <person name="Dawson T.L. Jr."/>
            <person name="Heitman J."/>
            <person name="Scheynius A."/>
            <person name="Lehtioe J."/>
        </authorList>
    </citation>
    <scope>NUCLEOTIDE SEQUENCE [LARGE SCALE GENOMIC DNA]</scope>
    <source>
        <strain evidence="3">ATCC 42132</strain>
    </source>
</reference>
<dbReference type="PANTHER" id="PTHR18806">
    <property type="entry name" value="RBM25 PROTEIN"/>
    <property type="match status" value="1"/>
</dbReference>
<dbReference type="GO" id="GO:0005681">
    <property type="term" value="C:spliceosomal complex"/>
    <property type="evidence" value="ECO:0007669"/>
    <property type="project" value="TreeGrafter"/>
</dbReference>
<dbReference type="InterPro" id="IPR052768">
    <property type="entry name" value="RBM25"/>
</dbReference>
<evidence type="ECO:0000313" key="2">
    <source>
        <dbReference type="EMBL" id="SHO76942.1"/>
    </source>
</evidence>
<dbReference type="STRING" id="1230383.M5E5E0"/>
<dbReference type="Proteomes" id="UP000186303">
    <property type="component" value="Chromosome 2"/>
</dbReference>
<accession>M5E5E0</accession>
<gene>
    <name evidence="2" type="ORF">MSYG_1281</name>
</gene>
<dbReference type="CDD" id="cd12446">
    <property type="entry name" value="RRM_RBM25"/>
    <property type="match status" value="1"/>
</dbReference>
<protein>
    <submittedName>
        <fullName evidence="2">Uncharacterized protein</fullName>
    </submittedName>
</protein>
<dbReference type="InterPro" id="IPR000504">
    <property type="entry name" value="RRM_dom"/>
</dbReference>
<keyword evidence="3" id="KW-1185">Reference proteome</keyword>
<dbReference type="InterPro" id="IPR012677">
    <property type="entry name" value="Nucleotide-bd_a/b_plait_sf"/>
</dbReference>
<dbReference type="EMBL" id="LT671822">
    <property type="protein sequence ID" value="SHO76942.1"/>
    <property type="molecule type" value="Genomic_DNA"/>
</dbReference>
<proteinExistence type="predicted"/>
<dbReference type="GO" id="GO:0003729">
    <property type="term" value="F:mRNA binding"/>
    <property type="evidence" value="ECO:0007669"/>
    <property type="project" value="TreeGrafter"/>
</dbReference>
<dbReference type="PROSITE" id="PS50102">
    <property type="entry name" value="RRM"/>
    <property type="match status" value="1"/>
</dbReference>
<dbReference type="Gene3D" id="1.20.1390.10">
    <property type="entry name" value="PWI domain"/>
    <property type="match status" value="1"/>
</dbReference>
<evidence type="ECO:0000313" key="3">
    <source>
        <dbReference type="Proteomes" id="UP000186303"/>
    </source>
</evidence>
<dbReference type="OMA" id="DGCVNKK"/>